<organism evidence="1 2">
    <name type="scientific">Psychroflexus salis</name>
    <dbReference type="NCBI Taxonomy" id="1526574"/>
    <lineage>
        <taxon>Bacteria</taxon>
        <taxon>Pseudomonadati</taxon>
        <taxon>Bacteroidota</taxon>
        <taxon>Flavobacteriia</taxon>
        <taxon>Flavobacteriales</taxon>
        <taxon>Flavobacteriaceae</taxon>
        <taxon>Psychroflexus</taxon>
    </lineage>
</organism>
<evidence type="ECO:0008006" key="3">
    <source>
        <dbReference type="Google" id="ProtNLM"/>
    </source>
</evidence>
<comment type="caution">
    <text evidence="1">The sequence shown here is derived from an EMBL/GenBank/DDBJ whole genome shotgun (WGS) entry which is preliminary data.</text>
</comment>
<dbReference type="Proteomes" id="UP000599688">
    <property type="component" value="Unassembled WGS sequence"/>
</dbReference>
<dbReference type="AlphaFoldDB" id="A0A916ZS10"/>
<dbReference type="CDD" id="cd00552">
    <property type="entry name" value="RaiA"/>
    <property type="match status" value="1"/>
</dbReference>
<protein>
    <recommendedName>
        <fullName evidence="3">Sigma-54 modulation protein</fullName>
    </recommendedName>
</protein>
<sequence length="100" mass="11625">MDINFNYVHVTASERLEDFTSKRLEKLKQRYDWIVRAEVFIKKENTSSPETGMICEIKLSAPGQNVFASSNEKNFETAIAATIEDIKRQLQKKKEKMTTH</sequence>
<dbReference type="InterPro" id="IPR036567">
    <property type="entry name" value="RHF-like"/>
</dbReference>
<dbReference type="InterPro" id="IPR003489">
    <property type="entry name" value="RHF/RaiA"/>
</dbReference>
<evidence type="ECO:0000313" key="2">
    <source>
        <dbReference type="Proteomes" id="UP000599688"/>
    </source>
</evidence>
<dbReference type="NCBIfam" id="TIGR00741">
    <property type="entry name" value="yfiA"/>
    <property type="match status" value="1"/>
</dbReference>
<dbReference type="SUPFAM" id="SSF69754">
    <property type="entry name" value="Ribosome binding protein Y (YfiA homologue)"/>
    <property type="match status" value="1"/>
</dbReference>
<name>A0A916ZS10_9FLAO</name>
<proteinExistence type="predicted"/>
<gene>
    <name evidence="1" type="ORF">GCM10010831_10990</name>
</gene>
<reference evidence="1 2" key="1">
    <citation type="journal article" date="2014" name="Int. J. Syst. Evol. Microbiol.">
        <title>Complete genome sequence of Corynebacterium casei LMG S-19264T (=DSM 44701T), isolated from a smear-ripened cheese.</title>
        <authorList>
            <consortium name="US DOE Joint Genome Institute (JGI-PGF)"/>
            <person name="Walter F."/>
            <person name="Albersmeier A."/>
            <person name="Kalinowski J."/>
            <person name="Ruckert C."/>
        </authorList>
    </citation>
    <scope>NUCLEOTIDE SEQUENCE [LARGE SCALE GENOMIC DNA]</scope>
    <source>
        <strain evidence="1 2">CGMCC 1.12925</strain>
    </source>
</reference>
<keyword evidence="2" id="KW-1185">Reference proteome</keyword>
<dbReference type="EMBL" id="BMGL01000005">
    <property type="protein sequence ID" value="GGE11316.1"/>
    <property type="molecule type" value="Genomic_DNA"/>
</dbReference>
<dbReference type="RefSeq" id="WP_188405802.1">
    <property type="nucleotide sequence ID" value="NZ_BMGL01000005.1"/>
</dbReference>
<dbReference type="Pfam" id="PF02482">
    <property type="entry name" value="Ribosomal_S30AE"/>
    <property type="match status" value="1"/>
</dbReference>
<dbReference type="Gene3D" id="3.30.160.100">
    <property type="entry name" value="Ribosome hibernation promotion factor-like"/>
    <property type="match status" value="1"/>
</dbReference>
<evidence type="ECO:0000313" key="1">
    <source>
        <dbReference type="EMBL" id="GGE11316.1"/>
    </source>
</evidence>
<accession>A0A916ZS10</accession>